<evidence type="ECO:0000256" key="4">
    <source>
        <dbReference type="ARBA" id="ARBA00007661"/>
    </source>
</evidence>
<evidence type="ECO:0000256" key="10">
    <source>
        <dbReference type="ARBA" id="ARBA00023002"/>
    </source>
</evidence>
<reference evidence="18" key="1">
    <citation type="journal article" date="2020" name="Nat. Ecol. Evol.">
        <title>Deeply conserved synteny resolves early events in vertebrate evolution.</title>
        <authorList>
            <person name="Simakov O."/>
            <person name="Marletaz F."/>
            <person name="Yue J.X."/>
            <person name="O'Connell B."/>
            <person name="Jenkins J."/>
            <person name="Brandt A."/>
            <person name="Calef R."/>
            <person name="Tung C.H."/>
            <person name="Huang T.K."/>
            <person name="Schmutz J."/>
            <person name="Satoh N."/>
            <person name="Yu J.K."/>
            <person name="Putnam N.H."/>
            <person name="Green R.E."/>
            <person name="Rokhsar D.S."/>
        </authorList>
    </citation>
    <scope>NUCLEOTIDE SEQUENCE [LARGE SCALE GENOMIC DNA]</scope>
    <source>
        <strain evidence="18">S238N-H82</strain>
    </source>
</reference>
<dbReference type="Gene3D" id="3.90.770.10">
    <property type="entry name" value="3-hydroxy-3-methylglutaryl-coenzyme A Reductase, Chain A, domain 2"/>
    <property type="match status" value="1"/>
</dbReference>
<proteinExistence type="inferred from homology"/>
<protein>
    <recommendedName>
        <fullName evidence="15">3-hydroxy-3-methylglutaryl coenzyme A reductase</fullName>
        <shortName evidence="15">HMG-CoA reductase</shortName>
        <ecNumber evidence="15">1.1.1.34</ecNumber>
    </recommendedName>
</protein>
<feature type="compositionally biased region" description="Basic and acidic residues" evidence="16">
    <location>
        <begin position="365"/>
        <end position="380"/>
    </location>
</feature>
<dbReference type="KEGG" id="bfo:118410303"/>
<evidence type="ECO:0000256" key="9">
    <source>
        <dbReference type="ARBA" id="ARBA00022989"/>
    </source>
</evidence>
<dbReference type="PANTHER" id="PTHR10572:SF24">
    <property type="entry name" value="3-HYDROXY-3-METHYLGLUTARYL-COENZYME A REDUCTASE"/>
    <property type="match status" value="1"/>
</dbReference>
<organism evidence="18 19">
    <name type="scientific">Branchiostoma floridae</name>
    <name type="common">Florida lancelet</name>
    <name type="synonym">Amphioxus</name>
    <dbReference type="NCBI Taxonomy" id="7739"/>
    <lineage>
        <taxon>Eukaryota</taxon>
        <taxon>Metazoa</taxon>
        <taxon>Chordata</taxon>
        <taxon>Cephalochordata</taxon>
        <taxon>Leptocardii</taxon>
        <taxon>Amphioxiformes</taxon>
        <taxon>Branchiostomatidae</taxon>
        <taxon>Branchiostoma</taxon>
    </lineage>
</organism>
<evidence type="ECO:0000256" key="8">
    <source>
        <dbReference type="ARBA" id="ARBA00022955"/>
    </source>
</evidence>
<dbReference type="NCBIfam" id="TIGR00920">
    <property type="entry name" value="2A060605"/>
    <property type="match status" value="1"/>
</dbReference>
<keyword evidence="12 15" id="KW-0472">Membrane</keyword>
<dbReference type="Gene3D" id="1.10.3270.10">
    <property type="entry name" value="HMGR, N-terminal domain"/>
    <property type="match status" value="1"/>
</dbReference>
<dbReference type="NCBIfam" id="TIGR00533">
    <property type="entry name" value="HMG_CoA_R_NADP"/>
    <property type="match status" value="1"/>
</dbReference>
<keyword evidence="8" id="KW-0444">Lipid biosynthesis</keyword>
<evidence type="ECO:0000256" key="2">
    <source>
        <dbReference type="ARBA" id="ARBA00004585"/>
    </source>
</evidence>
<dbReference type="CDD" id="cd00643">
    <property type="entry name" value="HMG-CoA_reductase_classI"/>
    <property type="match status" value="1"/>
</dbReference>
<evidence type="ECO:0000313" key="18">
    <source>
        <dbReference type="Proteomes" id="UP000001554"/>
    </source>
</evidence>
<feature type="region of interest" description="Disordered" evidence="16">
    <location>
        <begin position="888"/>
        <end position="912"/>
    </location>
</feature>
<dbReference type="FunFam" id="3.30.70.420:FF:000001">
    <property type="entry name" value="3-hydroxy-3-methylglutaryl coenzyme A reductase"/>
    <property type="match status" value="1"/>
</dbReference>
<evidence type="ECO:0000256" key="1">
    <source>
        <dbReference type="ARBA" id="ARBA00004477"/>
    </source>
</evidence>
<evidence type="ECO:0000256" key="12">
    <source>
        <dbReference type="ARBA" id="ARBA00023136"/>
    </source>
</evidence>
<evidence type="ECO:0000256" key="16">
    <source>
        <dbReference type="SAM" id="MobiDB-lite"/>
    </source>
</evidence>
<feature type="transmembrane region" description="Helical" evidence="15">
    <location>
        <begin position="96"/>
        <end position="120"/>
    </location>
</feature>
<dbReference type="OMA" id="DCHIAMD"/>
<keyword evidence="9 15" id="KW-1133">Transmembrane helix</keyword>
<dbReference type="PRINTS" id="PR00071">
    <property type="entry name" value="HMGCOARDTASE"/>
</dbReference>
<keyword evidence="7 15" id="KW-0521">NADP</keyword>
<dbReference type="FunFam" id="3.90.770.10:FF:000002">
    <property type="entry name" value="3-hydroxy-3-methylglutaryl coenzyme A reductase"/>
    <property type="match status" value="1"/>
</dbReference>
<dbReference type="SUPFAM" id="SSF82866">
    <property type="entry name" value="Multidrug efflux transporter AcrB transmembrane domain"/>
    <property type="match status" value="1"/>
</dbReference>
<dbReference type="RefSeq" id="XP_035667766.1">
    <property type="nucleotide sequence ID" value="XM_035811873.1"/>
</dbReference>
<feature type="domain" description="SSD" evidence="17">
    <location>
        <begin position="67"/>
        <end position="224"/>
    </location>
</feature>
<dbReference type="GO" id="GO:0050661">
    <property type="term" value="F:NADP binding"/>
    <property type="evidence" value="ECO:0007669"/>
    <property type="project" value="InterPro"/>
</dbReference>
<dbReference type="GO" id="GO:0005789">
    <property type="term" value="C:endoplasmic reticulum membrane"/>
    <property type="evidence" value="ECO:0000318"/>
    <property type="project" value="GO_Central"/>
</dbReference>
<comment type="pathway">
    <text evidence="3 15">Metabolic intermediate biosynthesis; (R)-mevalonate biosynthesis; (R)-mevalonate from acetyl-CoA: step 3/3.</text>
</comment>
<dbReference type="PROSITE" id="PS50065">
    <property type="entry name" value="HMG_COA_REDUCTASE_4"/>
    <property type="match status" value="1"/>
</dbReference>
<dbReference type="GO" id="GO:0015936">
    <property type="term" value="P:coenzyme A metabolic process"/>
    <property type="evidence" value="ECO:0007669"/>
    <property type="project" value="InterPro"/>
</dbReference>
<dbReference type="AlphaFoldDB" id="A0A9J7KPG0"/>
<keyword evidence="6 15" id="KW-0256">Endoplasmic reticulum</keyword>
<keyword evidence="5 15" id="KW-0812">Transmembrane</keyword>
<keyword evidence="11" id="KW-0756">Sterol biosynthesis</keyword>
<evidence type="ECO:0000256" key="5">
    <source>
        <dbReference type="ARBA" id="ARBA00022692"/>
    </source>
</evidence>
<evidence type="ECO:0000256" key="11">
    <source>
        <dbReference type="ARBA" id="ARBA00023011"/>
    </source>
</evidence>
<feature type="region of interest" description="Disordered" evidence="16">
    <location>
        <begin position="365"/>
        <end position="452"/>
    </location>
</feature>
<keyword evidence="8" id="KW-0443">Lipid metabolism</keyword>
<feature type="transmembrane region" description="Helical" evidence="15">
    <location>
        <begin position="68"/>
        <end position="84"/>
    </location>
</feature>
<dbReference type="PANTHER" id="PTHR10572">
    <property type="entry name" value="3-HYDROXY-3-METHYLGLUTARYL-COENZYME A REDUCTASE"/>
    <property type="match status" value="1"/>
</dbReference>
<evidence type="ECO:0000259" key="17">
    <source>
        <dbReference type="PROSITE" id="PS50156"/>
    </source>
</evidence>
<dbReference type="Proteomes" id="UP000001554">
    <property type="component" value="Chromosome 2"/>
</dbReference>
<keyword evidence="10 15" id="KW-0560">Oxidoreductase</keyword>
<dbReference type="InterPro" id="IPR004816">
    <property type="entry name" value="HMG_CoA_Rdtase_metazoan"/>
</dbReference>
<dbReference type="InterPro" id="IPR002202">
    <property type="entry name" value="HMG_CoA_Rdtase"/>
</dbReference>
<dbReference type="InterPro" id="IPR023282">
    <property type="entry name" value="HMG_CoA_Rdtase_N"/>
</dbReference>
<dbReference type="InterPro" id="IPR009029">
    <property type="entry name" value="HMG_CoA_Rdtase_sub-bd_dom_sf"/>
</dbReference>
<feature type="transmembrane region" description="Helical" evidence="15">
    <location>
        <begin position="207"/>
        <end position="226"/>
    </location>
</feature>
<evidence type="ECO:0000256" key="14">
    <source>
        <dbReference type="ARBA" id="ARBA00049909"/>
    </source>
</evidence>
<evidence type="ECO:0000256" key="7">
    <source>
        <dbReference type="ARBA" id="ARBA00022857"/>
    </source>
</evidence>
<feature type="compositionally biased region" description="Acidic residues" evidence="16">
    <location>
        <begin position="427"/>
        <end position="444"/>
    </location>
</feature>
<evidence type="ECO:0000313" key="19">
    <source>
        <dbReference type="RefSeq" id="XP_035667766.1"/>
    </source>
</evidence>
<dbReference type="GeneID" id="118410303"/>
<dbReference type="Gene3D" id="3.30.70.420">
    <property type="entry name" value="Hydroxymethylglutaryl-CoA reductase, class I/II, NAD/NADP-binding domain"/>
    <property type="match status" value="1"/>
</dbReference>
<dbReference type="PROSITE" id="PS00318">
    <property type="entry name" value="HMG_COA_REDUCTASE_2"/>
    <property type="match status" value="1"/>
</dbReference>
<keyword evidence="18" id="KW-1185">Reference proteome</keyword>
<dbReference type="GO" id="GO:0008299">
    <property type="term" value="P:isoprenoid biosynthetic process"/>
    <property type="evidence" value="ECO:0000318"/>
    <property type="project" value="GO_Central"/>
</dbReference>
<feature type="compositionally biased region" description="Polar residues" evidence="16">
    <location>
        <begin position="394"/>
        <end position="403"/>
    </location>
</feature>
<dbReference type="GO" id="GO:0016126">
    <property type="term" value="P:sterol biosynthetic process"/>
    <property type="evidence" value="ECO:0000318"/>
    <property type="project" value="GO_Central"/>
</dbReference>
<dbReference type="InterPro" id="IPR053958">
    <property type="entry name" value="HMGCR/SNAP/NPC1-like_SSD"/>
</dbReference>
<dbReference type="InterPro" id="IPR023076">
    <property type="entry name" value="HMG_CoA_Rdtase_CS"/>
</dbReference>
<comment type="similarity">
    <text evidence="4 15">Belongs to the HMG-CoA reductase family.</text>
</comment>
<dbReference type="InterPro" id="IPR023074">
    <property type="entry name" value="HMG_CoA_Rdtase_cat_sf"/>
</dbReference>
<gene>
    <name evidence="19" type="primary">LOC118410303</name>
</gene>
<dbReference type="InterPro" id="IPR000731">
    <property type="entry name" value="SSD"/>
</dbReference>
<evidence type="ECO:0000256" key="13">
    <source>
        <dbReference type="ARBA" id="ARBA00023180"/>
    </source>
</evidence>
<accession>A0A9J7KPG0</accession>
<dbReference type="InterPro" id="IPR009023">
    <property type="entry name" value="HMG_CoA_Rdtase_NAD(P)-bd_sf"/>
</dbReference>
<comment type="catalytic activity">
    <reaction evidence="14">
        <text>(R)-mevalonate + 2 NADP(+) + CoA = (3S)-3-hydroxy-3-methylglutaryl-CoA + 2 NADPH + 2 H(+)</text>
        <dbReference type="Rhea" id="RHEA:15989"/>
        <dbReference type="ChEBI" id="CHEBI:15378"/>
        <dbReference type="ChEBI" id="CHEBI:36464"/>
        <dbReference type="ChEBI" id="CHEBI:43074"/>
        <dbReference type="ChEBI" id="CHEBI:57287"/>
        <dbReference type="ChEBI" id="CHEBI:57783"/>
        <dbReference type="ChEBI" id="CHEBI:58349"/>
        <dbReference type="EC" id="1.1.1.34"/>
    </reaction>
    <physiologicalReaction direction="right-to-left" evidence="14">
        <dbReference type="Rhea" id="RHEA:15991"/>
    </physiologicalReaction>
</comment>
<dbReference type="PROSITE" id="PS00066">
    <property type="entry name" value="HMG_COA_REDUCTASE_1"/>
    <property type="match status" value="1"/>
</dbReference>
<evidence type="ECO:0000256" key="3">
    <source>
        <dbReference type="ARBA" id="ARBA00005084"/>
    </source>
</evidence>
<dbReference type="PROSITE" id="PS01192">
    <property type="entry name" value="HMG_COA_REDUCTASE_3"/>
    <property type="match status" value="1"/>
</dbReference>
<evidence type="ECO:0000256" key="6">
    <source>
        <dbReference type="ARBA" id="ARBA00022824"/>
    </source>
</evidence>
<dbReference type="GO" id="GO:0005778">
    <property type="term" value="C:peroxisomal membrane"/>
    <property type="evidence" value="ECO:0000318"/>
    <property type="project" value="GO_Central"/>
</dbReference>
<dbReference type="OrthoDB" id="310654at2759"/>
<dbReference type="EC" id="1.1.1.34" evidence="15"/>
<keyword evidence="11" id="KW-1207">Sterol metabolism</keyword>
<name>A0A9J7KPG0_BRAFL</name>
<dbReference type="SUPFAM" id="SSF55035">
    <property type="entry name" value="NAD-binding domain of HMG-CoA reductase"/>
    <property type="match status" value="1"/>
</dbReference>
<dbReference type="PROSITE" id="PS50156">
    <property type="entry name" value="SSD"/>
    <property type="match status" value="1"/>
</dbReference>
<dbReference type="SUPFAM" id="SSF56542">
    <property type="entry name" value="Substrate-binding domain of HMG-CoA reductase"/>
    <property type="match status" value="1"/>
</dbReference>
<dbReference type="Pfam" id="PF12349">
    <property type="entry name" value="Sterol-sensing"/>
    <property type="match status" value="1"/>
</dbReference>
<evidence type="ECO:0000256" key="15">
    <source>
        <dbReference type="RuleBase" id="RU361219"/>
    </source>
</evidence>
<comment type="subcellular location">
    <subcellularLocation>
        <location evidence="1 15">Endoplasmic reticulum membrane</location>
        <topology evidence="1 15">Multi-pass membrane protein</topology>
    </subcellularLocation>
    <subcellularLocation>
        <location evidence="2">Peroxisome membrane</location>
        <topology evidence="2">Multi-pass membrane protein</topology>
    </subcellularLocation>
</comment>
<keyword evidence="8" id="KW-0752">Steroid biosynthesis</keyword>
<keyword evidence="13" id="KW-0325">Glycoprotein</keyword>
<dbReference type="FunFam" id="1.10.3270.10:FF:000001">
    <property type="entry name" value="3-hydroxy-3-methylglutaryl coenzyme A reductase"/>
    <property type="match status" value="1"/>
</dbReference>
<reference evidence="19" key="2">
    <citation type="submission" date="2025-08" db="UniProtKB">
        <authorList>
            <consortium name="RefSeq"/>
        </authorList>
    </citation>
    <scope>IDENTIFICATION</scope>
    <source>
        <strain evidence="19">S238N-H82</strain>
        <tissue evidence="19">Testes</tissue>
    </source>
</reference>
<sequence length="912" mass="99331">MVLSNLAMLTGLFKAYGRFCVSHPWEVIVGTITATICLLSMNMITNSDRVCGWNYICNVDEDIKSSDVIIMSLTRCIAVIYIYMQFRNLRKFGSKYILGIAGVFTIFSSFVFSSAVIHFLDKEITGLNEAMPFFLLLIDLSKASALAKFALSSSSQLEVRENIARGMAVLGPNFTLDALVEVLVIGVGTLSGVRQLEMMCCFGCLSILANYVVFMTLFPACLSLVLELSQDRSKGPPVWQLNQLADNILDEVEEQKPNPVVQRVKLIMALGLALVHAHSWLVPCERDTTLPGSDQLMGLMGAGVASVPTVQQKVEPDMPLWQFYLTSWLSMSYDEILTLALALILSVKYIFFENNENSISSLPAMERRKSGMQESSRMEEMEKEEEQVISIESTTCLSTSTQTDPDDFPEPKTSFFLGGSNVTSPADSEEEEEDDNDEEKEEDDTPKPPRSIKECAEILDTQGAETLTDEEVRQLVRSKHIPGYKLESKLGSAERGVAVRRQMLTEQLHRQEALEKLPYTSYDYSFVTGACCENVIGYMPVPVGVAGPLLLDGREYQVPMATTEGCLVASTNRGCRAIKLSGGARSYIIGDGMTRGPVVRMPSAAQASALKIWLRDIDNLDLLKEAFNSTSRFCRLDSIMSAVAGRHIYIRFKAVTGDAMGMNMLSKGTEKALKKLEEFFPDMELLSLSGNYCTDKKATAINWLEGRGKSVVSEAVIKGEEVKKVLKTSVSALVDLNISKNLIGSSMAGSIGGFNAHAANIVAAIFIATGQDAAQVVASSNCMTLMEATGENGEDLYISCTMPSLEVGTVGGGTVLPPQRACLKMMGIDGSHDSEPGMNARQLAQVVCSTVMAGELSLMSALAAGHLVRSHLRHNRSRLNMAPEALKNDAASESLPKLANGREPGTCTAKAS</sequence>
<dbReference type="InterPro" id="IPR004554">
    <property type="entry name" value="HMG_CoA_Rdtase_eu_arc"/>
</dbReference>
<keyword evidence="11" id="KW-0753">Steroid metabolism</keyword>
<dbReference type="Pfam" id="PF00368">
    <property type="entry name" value="HMG-CoA_red"/>
    <property type="match status" value="1"/>
</dbReference>
<dbReference type="GO" id="GO:0004420">
    <property type="term" value="F:hydroxymethylglutaryl-CoA reductase (NADPH) activity"/>
    <property type="evidence" value="ECO:0000318"/>
    <property type="project" value="GO_Central"/>
</dbReference>